<gene>
    <name evidence="1" type="ORF">QQF64_008473</name>
</gene>
<dbReference type="Proteomes" id="UP001558613">
    <property type="component" value="Unassembled WGS sequence"/>
</dbReference>
<dbReference type="EMBL" id="JAYMGO010000015">
    <property type="protein sequence ID" value="KAL1260646.1"/>
    <property type="molecule type" value="Genomic_DNA"/>
</dbReference>
<keyword evidence="2" id="KW-1185">Reference proteome</keyword>
<name>A0ABR3M694_9TELE</name>
<evidence type="ECO:0000313" key="2">
    <source>
        <dbReference type="Proteomes" id="UP001558613"/>
    </source>
</evidence>
<sequence length="75" mass="8084">MSAAGRSVNYHRLFLTRKRCPPAPVSELEWRNGGSLEVESSAWIISGLRSSFRGGGGGFLPSVFAEGTELNGNEE</sequence>
<organism evidence="1 2">
    <name type="scientific">Cirrhinus molitorella</name>
    <name type="common">mud carp</name>
    <dbReference type="NCBI Taxonomy" id="172907"/>
    <lineage>
        <taxon>Eukaryota</taxon>
        <taxon>Metazoa</taxon>
        <taxon>Chordata</taxon>
        <taxon>Craniata</taxon>
        <taxon>Vertebrata</taxon>
        <taxon>Euteleostomi</taxon>
        <taxon>Actinopterygii</taxon>
        <taxon>Neopterygii</taxon>
        <taxon>Teleostei</taxon>
        <taxon>Ostariophysi</taxon>
        <taxon>Cypriniformes</taxon>
        <taxon>Cyprinidae</taxon>
        <taxon>Labeoninae</taxon>
        <taxon>Labeonini</taxon>
        <taxon>Cirrhinus</taxon>
    </lineage>
</organism>
<reference evidence="1 2" key="1">
    <citation type="submission" date="2023-09" db="EMBL/GenBank/DDBJ databases">
        <authorList>
            <person name="Wang M."/>
        </authorList>
    </citation>
    <scope>NUCLEOTIDE SEQUENCE [LARGE SCALE GENOMIC DNA]</scope>
    <source>
        <strain evidence="1">GT-2023</strain>
        <tissue evidence="1">Liver</tissue>
    </source>
</reference>
<comment type="caution">
    <text evidence="1">The sequence shown here is derived from an EMBL/GenBank/DDBJ whole genome shotgun (WGS) entry which is preliminary data.</text>
</comment>
<proteinExistence type="predicted"/>
<evidence type="ECO:0000313" key="1">
    <source>
        <dbReference type="EMBL" id="KAL1260646.1"/>
    </source>
</evidence>
<accession>A0ABR3M694</accession>
<protein>
    <submittedName>
        <fullName evidence="1">Uncharacterized protein</fullName>
    </submittedName>
</protein>